<dbReference type="FunFam" id="1.25.40.20:FF:000135">
    <property type="entry name" value="KN motif and ankyrin repeat domains 4"/>
    <property type="match status" value="1"/>
</dbReference>
<feature type="compositionally biased region" description="Polar residues" evidence="11">
    <location>
        <begin position="100"/>
        <end position="119"/>
    </location>
</feature>
<dbReference type="InterPro" id="IPR047184">
    <property type="entry name" value="KANK1-4"/>
</dbReference>
<evidence type="ECO:0000256" key="11">
    <source>
        <dbReference type="SAM" id="MobiDB-lite"/>
    </source>
</evidence>
<comment type="subcellular location">
    <subcellularLocation>
        <location evidence="1">Cytoplasm</location>
    </subcellularLocation>
</comment>
<dbReference type="SUPFAM" id="SSF48403">
    <property type="entry name" value="Ankyrin repeat"/>
    <property type="match status" value="1"/>
</dbReference>
<dbReference type="PANTHER" id="PTHR24168">
    <property type="entry name" value="KN MOTIF AND ANKYRIN REPEAT DOMAIN-CONTAINING"/>
    <property type="match status" value="1"/>
</dbReference>
<feature type="region of interest" description="Disordered" evidence="11">
    <location>
        <begin position="24"/>
        <end position="133"/>
    </location>
</feature>
<dbReference type="PANTHER" id="PTHR24168:SF24">
    <property type="entry name" value="KN MOTIF AND ANKYRIN REPEAT DOMAIN-CONTAINING PROTEIN 4"/>
    <property type="match status" value="1"/>
</dbReference>
<feature type="region of interest" description="Disordered" evidence="11">
    <location>
        <begin position="275"/>
        <end position="310"/>
    </location>
</feature>
<dbReference type="InterPro" id="IPR002110">
    <property type="entry name" value="Ankyrin_rpt"/>
</dbReference>
<comment type="function">
    <text evidence="6">May be involved in the control of cytoskeleton formation by regulating actin polymerization.</text>
</comment>
<evidence type="ECO:0000313" key="12">
    <source>
        <dbReference type="Ensembl" id="ENSGAGP00000000038.1"/>
    </source>
</evidence>
<evidence type="ECO:0000256" key="8">
    <source>
        <dbReference type="ARBA" id="ARBA00078857"/>
    </source>
</evidence>
<dbReference type="GO" id="GO:0005737">
    <property type="term" value="C:cytoplasm"/>
    <property type="evidence" value="ECO:0007669"/>
    <property type="project" value="UniProtKB-SubCell"/>
</dbReference>
<keyword evidence="3" id="KW-0677">Repeat</keyword>
<keyword evidence="2" id="KW-0963">Cytoplasm</keyword>
<feature type="region of interest" description="Disordered" evidence="11">
    <location>
        <begin position="832"/>
        <end position="856"/>
    </location>
</feature>
<keyword evidence="13" id="KW-1185">Reference proteome</keyword>
<dbReference type="Pfam" id="PF12075">
    <property type="entry name" value="KN_motif"/>
    <property type="match status" value="1"/>
</dbReference>
<accession>A0A452GES9</accession>
<evidence type="ECO:0000256" key="5">
    <source>
        <dbReference type="ARBA" id="ARBA00023054"/>
    </source>
</evidence>
<feature type="repeat" description="ANK" evidence="9">
    <location>
        <begin position="986"/>
        <end position="1011"/>
    </location>
</feature>
<feature type="coiled-coil region" evidence="10">
    <location>
        <begin position="472"/>
        <end position="527"/>
    </location>
</feature>
<dbReference type="Ensembl" id="ENSGAGT00000000041.1">
    <property type="protein sequence ID" value="ENSGAGP00000000038.1"/>
    <property type="gene ID" value="ENSGAGG00000000024.1"/>
</dbReference>
<evidence type="ECO:0000256" key="9">
    <source>
        <dbReference type="PROSITE-ProRule" id="PRU00023"/>
    </source>
</evidence>
<feature type="repeat" description="ANK" evidence="9">
    <location>
        <begin position="1058"/>
        <end position="1090"/>
    </location>
</feature>
<dbReference type="InterPro" id="IPR036770">
    <property type="entry name" value="Ankyrin_rpt-contain_sf"/>
</dbReference>
<evidence type="ECO:0000256" key="6">
    <source>
        <dbReference type="ARBA" id="ARBA00059781"/>
    </source>
</evidence>
<dbReference type="Gene3D" id="1.25.40.20">
    <property type="entry name" value="Ankyrin repeat-containing domain"/>
    <property type="match status" value="1"/>
</dbReference>
<reference evidence="12" key="3">
    <citation type="submission" date="2025-09" db="UniProtKB">
        <authorList>
            <consortium name="Ensembl"/>
        </authorList>
    </citation>
    <scope>IDENTIFICATION</scope>
</reference>
<dbReference type="Proteomes" id="UP000291020">
    <property type="component" value="Unassembled WGS sequence"/>
</dbReference>
<name>A0A452GES9_9SAUR</name>
<protein>
    <recommendedName>
        <fullName evidence="7">KN motif and ankyrin repeat domain-containing protein 4</fullName>
    </recommendedName>
    <alternativeName>
        <fullName evidence="8">Ankyrin repeat domain-containing protein 38</fullName>
    </alternativeName>
</protein>
<evidence type="ECO:0000256" key="7">
    <source>
        <dbReference type="ARBA" id="ARBA00069254"/>
    </source>
</evidence>
<feature type="repeat" description="ANK" evidence="9">
    <location>
        <begin position="1091"/>
        <end position="1112"/>
    </location>
</feature>
<organism evidence="12 13">
    <name type="scientific">Gopherus agassizii</name>
    <name type="common">Agassiz's desert tortoise</name>
    <dbReference type="NCBI Taxonomy" id="38772"/>
    <lineage>
        <taxon>Eukaryota</taxon>
        <taxon>Metazoa</taxon>
        <taxon>Chordata</taxon>
        <taxon>Craniata</taxon>
        <taxon>Vertebrata</taxon>
        <taxon>Euteleostomi</taxon>
        <taxon>Archelosauria</taxon>
        <taxon>Testudinata</taxon>
        <taxon>Testudines</taxon>
        <taxon>Cryptodira</taxon>
        <taxon>Durocryptodira</taxon>
        <taxon>Testudinoidea</taxon>
        <taxon>Testudinidae</taxon>
        <taxon>Gopherus</taxon>
    </lineage>
</organism>
<keyword evidence="4 9" id="KW-0040">ANK repeat</keyword>
<evidence type="ECO:0000313" key="13">
    <source>
        <dbReference type="Proteomes" id="UP000291020"/>
    </source>
</evidence>
<evidence type="ECO:0000256" key="2">
    <source>
        <dbReference type="ARBA" id="ARBA00022490"/>
    </source>
</evidence>
<dbReference type="Pfam" id="PF12796">
    <property type="entry name" value="Ank_2"/>
    <property type="match status" value="1"/>
</dbReference>
<sequence>MKCRSCAEIPRGEAAGELGTSQRIAGTAWSDRPALQTAREAQKVLGKAPSLASESRAASGGIPPHSAPGSWRRGAAAHAAQCGAGGKVLPAQRRPESSRWIRTSQAGAKGTSQAGNQPSKPAEDKGQPRNLPYSVETPYGFHLDLDFLKYVDDIEKGNTIKRVHIHRKAKQPKFSTLPRNFSLPENRSRAYASSPNKSWTAACSFAQRKASLGAEKTTCLITSYDSPQSLTAEEPSYRKKALLAETIRQAEVIHHEEEPGSCRGRPQLLRASSMPAKLLPSKSSEEESQCSKPSQPSALSQPCDGKSFTEIPVSPAKASLDSHYSDSVTLHFPKEPRNVQEQIKVVFQKNKQPEGQQVKAIPELERMQIQFPHQSQHSIAQEQLLVTESGGEECYAPQTSKCPELVKDESISSNAPKFIHENENHEKTELNISEIMPCAPEKTEVRGVWARANEENVDLEPLLCDTVEPSRITALKQQITVLEEQLNSKIEELEQIKVVLKQQDSEIKAKERSIKILASSKAQLEEKLCQENTKETEPSKQNRNVLQYHDAAVNTELMQANTLKEASDKGVNVNIPVATESVGCGTYGVDNVNLQVKELKRMPVHTDLGLADAYTGVREEGAASLAKQRGTGIDTEPPVFTPCFPELKIDEQISDDCQHQRNSCDRQSCAASSLIGESCSRTGRADSNGNKPVFAGDVKQDLIEEETHTEQQDSSADDPIGQYVKKIQELLQEQWMCLEHGYPELASAIKHPASKLSSIQNQIVNSLNLLLSAYSTQAPSDKENSNTQYQQLEISPTTSLKSIMKKKGYGFHAGGNGTKKNLQFVGVNGGYETTSSEDTSCEDSSSEGNSDSEMERKCDTLEHRLVKAARENKHASSGVSQCTRHENNEPQELEEITMASIQPKNDRCKPSEDFLDGCLFLSKHLSEIRTTNDKHLRRILNTVCQEWFGVSSRKTSSPEVVAAYLKELNAIHPQLLKMIINLADGNGNTALHYSVSHSDFLIVKLLLDTGVCDVDHQNKAGYTAVMITPLASADSDEDMEVVLKLLKEGNVNIRASQGGRTALILGVSHDREDMVKALLSCKADINQQDDNGTSALMVACQHGNVEIVKLLLAHPGCNTTLMDKSGNSALSVALKSAHMEIAELLQAHIEQSRSLAK</sequence>
<dbReference type="STRING" id="38772.ENSGAGP00000000038"/>
<reference evidence="12" key="2">
    <citation type="submission" date="2025-08" db="UniProtKB">
        <authorList>
            <consortium name="Ensembl"/>
        </authorList>
    </citation>
    <scope>IDENTIFICATION</scope>
</reference>
<dbReference type="AlphaFoldDB" id="A0A452GES9"/>
<dbReference type="GO" id="GO:0005856">
    <property type="term" value="C:cytoskeleton"/>
    <property type="evidence" value="ECO:0007669"/>
    <property type="project" value="TreeGrafter"/>
</dbReference>
<proteinExistence type="predicted"/>
<keyword evidence="5 10" id="KW-0175">Coiled coil</keyword>
<dbReference type="PROSITE" id="PS50297">
    <property type="entry name" value="ANK_REP_REGION"/>
    <property type="match status" value="3"/>
</dbReference>
<dbReference type="GO" id="GO:0030837">
    <property type="term" value="P:negative regulation of actin filament polymerization"/>
    <property type="evidence" value="ECO:0007669"/>
    <property type="project" value="InterPro"/>
</dbReference>
<evidence type="ECO:0000256" key="10">
    <source>
        <dbReference type="SAM" id="Coils"/>
    </source>
</evidence>
<evidence type="ECO:0000256" key="4">
    <source>
        <dbReference type="ARBA" id="ARBA00023043"/>
    </source>
</evidence>
<reference evidence="13" key="1">
    <citation type="journal article" date="2017" name="PLoS ONE">
        <title>The Agassiz's desert tortoise genome provides a resource for the conservation of a threatened species.</title>
        <authorList>
            <person name="Tollis M."/>
            <person name="DeNardo D.F."/>
            <person name="Cornelius J.A."/>
            <person name="Dolby G.A."/>
            <person name="Edwards T."/>
            <person name="Henen B.T."/>
            <person name="Karl A.E."/>
            <person name="Murphy R.W."/>
            <person name="Kusumi K."/>
        </authorList>
    </citation>
    <scope>NUCLEOTIDE SEQUENCE [LARGE SCALE GENOMIC DNA]</scope>
</reference>
<evidence type="ECO:0000256" key="3">
    <source>
        <dbReference type="ARBA" id="ARBA00022737"/>
    </source>
</evidence>
<dbReference type="Pfam" id="PF00023">
    <property type="entry name" value="Ank"/>
    <property type="match status" value="1"/>
</dbReference>
<dbReference type="PROSITE" id="PS50088">
    <property type="entry name" value="ANK_REPEAT"/>
    <property type="match status" value="3"/>
</dbReference>
<evidence type="ECO:0000256" key="1">
    <source>
        <dbReference type="ARBA" id="ARBA00004496"/>
    </source>
</evidence>
<dbReference type="SMART" id="SM00248">
    <property type="entry name" value="ANK"/>
    <property type="match status" value="5"/>
</dbReference>
<dbReference type="InterPro" id="IPR021939">
    <property type="entry name" value="KN_motif"/>
</dbReference>